<dbReference type="PIRSF" id="PIRSF001430">
    <property type="entry name" value="tRNA_psdUrid_synth"/>
    <property type="match status" value="1"/>
</dbReference>
<dbReference type="CDD" id="cd02570">
    <property type="entry name" value="PseudoU_synth_EcTruA"/>
    <property type="match status" value="1"/>
</dbReference>
<dbReference type="HAMAP" id="MF_00171">
    <property type="entry name" value="TruA"/>
    <property type="match status" value="1"/>
</dbReference>
<accession>A0A6J6X091</accession>
<protein>
    <submittedName>
        <fullName evidence="5">Unannotated protein</fullName>
    </submittedName>
</protein>
<dbReference type="GO" id="GO:0009982">
    <property type="term" value="F:pseudouridine synthase activity"/>
    <property type="evidence" value="ECO:0007669"/>
    <property type="project" value="InterPro"/>
</dbReference>
<reference evidence="5" key="1">
    <citation type="submission" date="2020-05" db="EMBL/GenBank/DDBJ databases">
        <authorList>
            <person name="Chiriac C."/>
            <person name="Salcher M."/>
            <person name="Ghai R."/>
            <person name="Kavagutti S V."/>
        </authorList>
    </citation>
    <scope>NUCLEOTIDE SEQUENCE</scope>
</reference>
<keyword evidence="2" id="KW-0819">tRNA processing</keyword>
<evidence type="ECO:0000259" key="4">
    <source>
        <dbReference type="Pfam" id="PF01416"/>
    </source>
</evidence>
<dbReference type="PANTHER" id="PTHR11142">
    <property type="entry name" value="PSEUDOURIDYLATE SYNTHASE"/>
    <property type="match status" value="1"/>
</dbReference>
<dbReference type="InterPro" id="IPR020095">
    <property type="entry name" value="PsdUridine_synth_TruA_C"/>
</dbReference>
<dbReference type="InterPro" id="IPR020097">
    <property type="entry name" value="PsdUridine_synth_TruA_a/b_dom"/>
</dbReference>
<dbReference type="InterPro" id="IPR001406">
    <property type="entry name" value="PsdUridine_synth_TruA"/>
</dbReference>
<dbReference type="Pfam" id="PF01416">
    <property type="entry name" value="PseudoU_synth_1"/>
    <property type="match status" value="1"/>
</dbReference>
<evidence type="ECO:0000256" key="2">
    <source>
        <dbReference type="ARBA" id="ARBA00022694"/>
    </source>
</evidence>
<feature type="domain" description="Pseudouridine synthase I TruA alpha/beta" evidence="4">
    <location>
        <begin position="162"/>
        <end position="277"/>
    </location>
</feature>
<dbReference type="GO" id="GO:0031119">
    <property type="term" value="P:tRNA pseudouridine synthesis"/>
    <property type="evidence" value="ECO:0007669"/>
    <property type="project" value="TreeGrafter"/>
</dbReference>
<name>A0A6J6X091_9ZZZZ</name>
<dbReference type="InterPro" id="IPR020094">
    <property type="entry name" value="TruA/RsuA/RluB/E/F_N"/>
</dbReference>
<dbReference type="AlphaFoldDB" id="A0A6J6X091"/>
<dbReference type="NCBIfam" id="TIGR00071">
    <property type="entry name" value="hisT_truA"/>
    <property type="match status" value="1"/>
</dbReference>
<dbReference type="Gene3D" id="3.30.70.580">
    <property type="entry name" value="Pseudouridine synthase I, catalytic domain, N-terminal subdomain"/>
    <property type="match status" value="1"/>
</dbReference>
<dbReference type="Gene3D" id="3.30.70.660">
    <property type="entry name" value="Pseudouridine synthase I, catalytic domain, C-terminal subdomain"/>
    <property type="match status" value="1"/>
</dbReference>
<comment type="similarity">
    <text evidence="1">Belongs to the tRNA pseudouridine synthase TruA family.</text>
</comment>
<dbReference type="InterPro" id="IPR020103">
    <property type="entry name" value="PsdUridine_synth_cat_dom_sf"/>
</dbReference>
<evidence type="ECO:0000256" key="3">
    <source>
        <dbReference type="ARBA" id="ARBA00023235"/>
    </source>
</evidence>
<dbReference type="GO" id="GO:0003723">
    <property type="term" value="F:RNA binding"/>
    <property type="evidence" value="ECO:0007669"/>
    <property type="project" value="InterPro"/>
</dbReference>
<dbReference type="SUPFAM" id="SSF55120">
    <property type="entry name" value="Pseudouridine synthase"/>
    <property type="match status" value="1"/>
</dbReference>
<gene>
    <name evidence="5" type="ORF">UFOPK2958_01178</name>
</gene>
<evidence type="ECO:0000313" key="5">
    <source>
        <dbReference type="EMBL" id="CAB4790841.1"/>
    </source>
</evidence>
<dbReference type="EMBL" id="CAFAAB010000151">
    <property type="protein sequence ID" value="CAB4790841.1"/>
    <property type="molecule type" value="Genomic_DNA"/>
</dbReference>
<keyword evidence="3" id="KW-0413">Isomerase</keyword>
<dbReference type="PANTHER" id="PTHR11142:SF0">
    <property type="entry name" value="TRNA PSEUDOURIDINE SYNTHASE-LIKE 1"/>
    <property type="match status" value="1"/>
</dbReference>
<evidence type="ECO:0000256" key="1">
    <source>
        <dbReference type="ARBA" id="ARBA00009375"/>
    </source>
</evidence>
<organism evidence="5">
    <name type="scientific">freshwater metagenome</name>
    <dbReference type="NCBI Taxonomy" id="449393"/>
    <lineage>
        <taxon>unclassified sequences</taxon>
        <taxon>metagenomes</taxon>
        <taxon>ecological metagenomes</taxon>
    </lineage>
</organism>
<proteinExistence type="inferred from homology"/>
<sequence length="288" mass="31594">MSSFDVTNATQRWRIDLAYDGRGLHGFAEQPGHQTVIGLLRETLTRTLRLLAPPQIIGAGRTDAGVHAFAQVIHVDLPPRLFPDDRGEPTERLIRSLNMQLAGRVRILKVQPVTKEFHARYSAQWRAYRYLVVESEGPALDVTAHLAWVTHGPIDVDLLSRAAELIVGTHDFRSFCRRSPGTELSDPLKRNVSEARWRHVPDELGIHPSGAPVLRLDIRANAFCHQMVRSLTALMIGIGQGKLPISLLSERFESGDRDGLPTPAPAGGLALIGVGYDEFAGGPSGFVG</sequence>